<name>A0A023BSG7_9FLAO</name>
<keyword evidence="2" id="KW-1185">Reference proteome</keyword>
<proteinExistence type="predicted"/>
<accession>A0A023BSG7</accession>
<dbReference type="STRING" id="1317122.ATO12_18110"/>
<evidence type="ECO:0000313" key="2">
    <source>
        <dbReference type="Proteomes" id="UP000023541"/>
    </source>
</evidence>
<dbReference type="EMBL" id="AQRA01000006">
    <property type="protein sequence ID" value="EZH72935.1"/>
    <property type="molecule type" value="Genomic_DNA"/>
</dbReference>
<sequence length="230" mass="26980">MKKKIAISQSNYIPWKGYFDMINSVDVFVIYDEVQYTKNDWRNRNLLKTKQGIEWITIPVRQEKLGQTIDQTKVSKSNWNIKHWKTIQAVYGKAPFFKMYKDKFEELYLTCDDVFLSAINKRFILAINKILNIETSIIDSRELNLKGDATERLIEACKKLEAAVYVSGPAAKAYIRNELFCNNNIEIEWMDYSGYPEYYQMSKPFEHGVSILDLIFNEGDLANTFLKSFK</sequence>
<dbReference type="OrthoDB" id="3611744at2"/>
<gene>
    <name evidence="1" type="ORF">ATO12_18110</name>
</gene>
<organism evidence="1 2">
    <name type="scientific">Aquimarina atlantica</name>
    <dbReference type="NCBI Taxonomy" id="1317122"/>
    <lineage>
        <taxon>Bacteria</taxon>
        <taxon>Pseudomonadati</taxon>
        <taxon>Bacteroidota</taxon>
        <taxon>Flavobacteriia</taxon>
        <taxon>Flavobacteriales</taxon>
        <taxon>Flavobacteriaceae</taxon>
        <taxon>Aquimarina</taxon>
    </lineage>
</organism>
<evidence type="ECO:0008006" key="3">
    <source>
        <dbReference type="Google" id="ProtNLM"/>
    </source>
</evidence>
<dbReference type="AlphaFoldDB" id="A0A023BSG7"/>
<comment type="caution">
    <text evidence="1">The sequence shown here is derived from an EMBL/GenBank/DDBJ whole genome shotgun (WGS) entry which is preliminary data.</text>
</comment>
<protein>
    <recommendedName>
        <fullName evidence="3">WbqC-like protein</fullName>
    </recommendedName>
</protein>
<dbReference type="eggNOG" id="COG0224">
    <property type="taxonomic scope" value="Bacteria"/>
</dbReference>
<reference evidence="1 2" key="1">
    <citation type="submission" date="2014-04" db="EMBL/GenBank/DDBJ databases">
        <title>Aquimarina sp. 22II-S11-z7 Genome Sequencing.</title>
        <authorList>
            <person name="Lai Q."/>
        </authorList>
    </citation>
    <scope>NUCLEOTIDE SEQUENCE [LARGE SCALE GENOMIC DNA]</scope>
    <source>
        <strain evidence="1 2">22II-S11-z7</strain>
    </source>
</reference>
<dbReference type="InterPro" id="IPR014985">
    <property type="entry name" value="WbqC"/>
</dbReference>
<dbReference type="RefSeq" id="WP_034242718.1">
    <property type="nucleotide sequence ID" value="NZ_AQRA01000006.1"/>
</dbReference>
<evidence type="ECO:0000313" key="1">
    <source>
        <dbReference type="EMBL" id="EZH72935.1"/>
    </source>
</evidence>
<dbReference type="Pfam" id="PF08889">
    <property type="entry name" value="WbqC"/>
    <property type="match status" value="1"/>
</dbReference>
<dbReference type="Proteomes" id="UP000023541">
    <property type="component" value="Unassembled WGS sequence"/>
</dbReference>